<dbReference type="Proteomes" id="UP000024635">
    <property type="component" value="Unassembled WGS sequence"/>
</dbReference>
<evidence type="ECO:0000313" key="1">
    <source>
        <dbReference type="EMBL" id="EYC33238.1"/>
    </source>
</evidence>
<dbReference type="EMBL" id="JARK01001338">
    <property type="protein sequence ID" value="EYC33238.1"/>
    <property type="molecule type" value="Genomic_DNA"/>
</dbReference>
<keyword evidence="2" id="KW-1185">Reference proteome</keyword>
<sequence>MQPSLCVKYLGCWQHSSKRRSSERWLPEVPFSLSTKQDRRIRSSCKLSFENGKWNLKDCGSSWHHSKLLNRSRRMLCSKLYTAK</sequence>
<organism evidence="1 2">
    <name type="scientific">Ancylostoma ceylanicum</name>
    <dbReference type="NCBI Taxonomy" id="53326"/>
    <lineage>
        <taxon>Eukaryota</taxon>
        <taxon>Metazoa</taxon>
        <taxon>Ecdysozoa</taxon>
        <taxon>Nematoda</taxon>
        <taxon>Chromadorea</taxon>
        <taxon>Rhabditida</taxon>
        <taxon>Rhabditina</taxon>
        <taxon>Rhabditomorpha</taxon>
        <taxon>Strongyloidea</taxon>
        <taxon>Ancylostomatidae</taxon>
        <taxon>Ancylostomatinae</taxon>
        <taxon>Ancylostoma</taxon>
    </lineage>
</organism>
<reference evidence="2" key="1">
    <citation type="journal article" date="2015" name="Nat. Genet.">
        <title>The genome and transcriptome of the zoonotic hookworm Ancylostoma ceylanicum identify infection-specific gene families.</title>
        <authorList>
            <person name="Schwarz E.M."/>
            <person name="Hu Y."/>
            <person name="Antoshechkin I."/>
            <person name="Miller M.M."/>
            <person name="Sternberg P.W."/>
            <person name="Aroian R.V."/>
        </authorList>
    </citation>
    <scope>NUCLEOTIDE SEQUENCE</scope>
    <source>
        <strain evidence="2">HY135</strain>
    </source>
</reference>
<dbReference type="AlphaFoldDB" id="A0A016W2L4"/>
<proteinExistence type="predicted"/>
<accession>A0A016W2L4</accession>
<protein>
    <submittedName>
        <fullName evidence="1">Uncharacterized protein</fullName>
    </submittedName>
</protein>
<gene>
    <name evidence="1" type="primary">Acey_s0002.g680</name>
    <name evidence="1" type="ORF">Y032_0002g680</name>
</gene>
<evidence type="ECO:0000313" key="2">
    <source>
        <dbReference type="Proteomes" id="UP000024635"/>
    </source>
</evidence>
<comment type="caution">
    <text evidence="1">The sequence shown here is derived from an EMBL/GenBank/DDBJ whole genome shotgun (WGS) entry which is preliminary data.</text>
</comment>
<name>A0A016W2L4_9BILA</name>